<dbReference type="Gene3D" id="1.50.10.20">
    <property type="match status" value="2"/>
</dbReference>
<dbReference type="PANTHER" id="PTHR11774">
    <property type="entry name" value="GERANYLGERANYL TRANSFERASE TYPE BETA SUBUNIT"/>
    <property type="match status" value="1"/>
</dbReference>
<sequence length="747" mass="82172">MSLLVESKSQLDFLWDSLVDREYGGVLTSVDANGADFICDDKRLEDQALALLAFAGTSRYPERAHSIAQSLLNLRDPQYPGYLELTDRYWRPHAAGFVKTLSHQLFTTLALLEYGIRFNREQEVQEAYLLLDDILQAARTHKFARLIDRDWGTVLDDHRDLKTVAAASLVLERAGRFNKSRNYSEDWDFVTEHLTRFVDEEHGGVHDLLTSEGRPNLIAGKRLDSMALAAYALARLGKSLNSSAFLDKAEQILEFIHAHMLHPMFGGYWDRSATDGKVQVDGIQGYYGNVSPFPVLKVSDHAILLLAAHEIGVQAKKDTVLEVARVATAVIRNYTDQRLGGTFLGQGNWFSTPVDPTVPLGRHFWVPPFTPGSFHAGNFAYLPLQQKQALTQAWTGFALEASADTVLKVGSNGDVSGPVSASEALRIEEDYLEDNLTSSIKSLEDPLIDIPHYIQWLEQTKSGGGYGLTPYRSPLGYRSDRSSQVFSTLHVLADFHVLKKEVVDKSILVDTIRLCQNPDGGFGEQPGHPSEAFTTYCGVLSLHILGEAPTNPDACINYLRSCQNQDGGFGNAPGYRSDVWHTNLSVAALQALGSSPADPAACVGFIVSCSDDQGAYSIHPGAPVDTFSAYRAISSLYLLGYHPPQQEKTANWLKSQQTTDGGFVYSTGRSLSFVGSYHAIAALYLLGELPANVTACKKWMADHQNPDGGFGRQLGGISDTTDEGFICLHSTYMLDNALSRYWVAIVS</sequence>
<evidence type="ECO:0000256" key="1">
    <source>
        <dbReference type="ARBA" id="ARBA00001947"/>
    </source>
</evidence>
<dbReference type="InterPro" id="IPR001330">
    <property type="entry name" value="Prenyltrans"/>
</dbReference>
<organism evidence="11 12">
    <name type="scientific">Paenibacillus stellifer</name>
    <dbReference type="NCBI Taxonomy" id="169760"/>
    <lineage>
        <taxon>Bacteria</taxon>
        <taxon>Bacillati</taxon>
        <taxon>Bacillota</taxon>
        <taxon>Bacilli</taxon>
        <taxon>Bacillales</taxon>
        <taxon>Paenibacillaceae</taxon>
        <taxon>Paenibacillus</taxon>
    </lineage>
</organism>
<evidence type="ECO:0000256" key="8">
    <source>
        <dbReference type="ARBA" id="ARBA00030816"/>
    </source>
</evidence>
<dbReference type="GO" id="GO:0008318">
    <property type="term" value="F:protein prenyltransferase activity"/>
    <property type="evidence" value="ECO:0007669"/>
    <property type="project" value="InterPro"/>
</dbReference>
<dbReference type="SUPFAM" id="SSF48208">
    <property type="entry name" value="Six-hairpin glycosidases"/>
    <property type="match status" value="1"/>
</dbReference>
<keyword evidence="3" id="KW-0637">Prenyltransferase</keyword>
<keyword evidence="4" id="KW-0808">Transferase</keyword>
<evidence type="ECO:0000313" key="12">
    <source>
        <dbReference type="Proteomes" id="UP000029507"/>
    </source>
</evidence>
<dbReference type="GO" id="GO:0005975">
    <property type="term" value="P:carbohydrate metabolic process"/>
    <property type="evidence" value="ECO:0007669"/>
    <property type="project" value="InterPro"/>
</dbReference>
<evidence type="ECO:0000313" key="11">
    <source>
        <dbReference type="EMBL" id="AIQ63572.1"/>
    </source>
</evidence>
<dbReference type="SUPFAM" id="SSF48239">
    <property type="entry name" value="Terpenoid cyclases/Protein prenyltransferases"/>
    <property type="match status" value="1"/>
</dbReference>
<comment type="cofactor">
    <cofactor evidence="1">
        <name>Zn(2+)</name>
        <dbReference type="ChEBI" id="CHEBI:29105"/>
    </cofactor>
</comment>
<reference evidence="11 12" key="1">
    <citation type="submission" date="2014-08" db="EMBL/GenBank/DDBJ databases">
        <title>Comparative genomics of the Paenibacillus odorifer group.</title>
        <authorList>
            <person name="den Bakker H.C."/>
            <person name="Tsai Y.-C."/>
            <person name="Martin N."/>
            <person name="Korlach J."/>
            <person name="Wiedmann M."/>
        </authorList>
    </citation>
    <scope>NUCLEOTIDE SEQUENCE [LARGE SCALE GENOMIC DNA]</scope>
    <source>
        <strain evidence="11 12">DSM 14472</strain>
    </source>
</reference>
<gene>
    <name evidence="11" type="ORF">PSTEL_11255</name>
</gene>
<dbReference type="GO" id="GO:0046872">
    <property type="term" value="F:metal ion binding"/>
    <property type="evidence" value="ECO:0007669"/>
    <property type="project" value="UniProtKB-KW"/>
</dbReference>
<keyword evidence="7" id="KW-0862">Zinc</keyword>
<evidence type="ECO:0000256" key="7">
    <source>
        <dbReference type="ARBA" id="ARBA00022833"/>
    </source>
</evidence>
<dbReference type="AlphaFoldDB" id="A0A089LRP7"/>
<evidence type="ECO:0000256" key="9">
    <source>
        <dbReference type="ARBA" id="ARBA00032766"/>
    </source>
</evidence>
<dbReference type="Pfam" id="PF00432">
    <property type="entry name" value="Prenyltrans"/>
    <property type="match status" value="1"/>
</dbReference>
<dbReference type="RefSeq" id="WP_038695206.1">
    <property type="nucleotide sequence ID" value="NZ_CP009286.1"/>
</dbReference>
<dbReference type="HOGENOM" id="CLU_382576_0_0_9"/>
<dbReference type="KEGG" id="pste:PSTEL_11255"/>
<dbReference type="Gene3D" id="1.50.10.10">
    <property type="match status" value="2"/>
</dbReference>
<dbReference type="InterPro" id="IPR008930">
    <property type="entry name" value="Terpenoid_cyclase/PrenylTrfase"/>
</dbReference>
<keyword evidence="5" id="KW-0479">Metal-binding</keyword>
<feature type="domain" description="Prenyltransferase alpha-alpha toroid" evidence="10">
    <location>
        <begin position="477"/>
        <end position="663"/>
    </location>
</feature>
<evidence type="ECO:0000256" key="2">
    <source>
        <dbReference type="ARBA" id="ARBA00010497"/>
    </source>
</evidence>
<evidence type="ECO:0000259" key="10">
    <source>
        <dbReference type="Pfam" id="PF00432"/>
    </source>
</evidence>
<evidence type="ECO:0000256" key="5">
    <source>
        <dbReference type="ARBA" id="ARBA00022723"/>
    </source>
</evidence>
<protein>
    <recommendedName>
        <fullName evidence="8">Geranylgeranyl transferase type II subunit beta</fullName>
    </recommendedName>
    <alternativeName>
        <fullName evidence="9">Type II protein geranyl-geranyltransferase subunit beta</fullName>
    </alternativeName>
</protein>
<evidence type="ECO:0000256" key="4">
    <source>
        <dbReference type="ARBA" id="ARBA00022679"/>
    </source>
</evidence>
<dbReference type="InterPro" id="IPR012341">
    <property type="entry name" value="6hp_glycosidase-like_sf"/>
</dbReference>
<name>A0A089LRP7_9BACL</name>
<evidence type="ECO:0000256" key="3">
    <source>
        <dbReference type="ARBA" id="ARBA00022602"/>
    </source>
</evidence>
<dbReference type="InterPro" id="IPR008928">
    <property type="entry name" value="6-hairpin_glycosidase_sf"/>
</dbReference>
<accession>A0A089LRP7</accession>
<dbReference type="InterPro" id="IPR045089">
    <property type="entry name" value="PGGT1B-like"/>
</dbReference>
<comment type="similarity">
    <text evidence="2">Belongs to the protein prenyltransferase subunit beta family.</text>
</comment>
<evidence type="ECO:0000256" key="6">
    <source>
        <dbReference type="ARBA" id="ARBA00022737"/>
    </source>
</evidence>
<dbReference type="EMBL" id="CP009286">
    <property type="protein sequence ID" value="AIQ63572.1"/>
    <property type="molecule type" value="Genomic_DNA"/>
</dbReference>
<dbReference type="OrthoDB" id="9758578at2"/>
<dbReference type="STRING" id="169760.PSTEL_11255"/>
<proteinExistence type="inferred from homology"/>
<dbReference type="PANTHER" id="PTHR11774:SF11">
    <property type="entry name" value="GERANYLGERANYL TRANSFERASE TYPE-2 SUBUNIT BETA"/>
    <property type="match status" value="1"/>
</dbReference>
<keyword evidence="6" id="KW-0677">Repeat</keyword>
<keyword evidence="12" id="KW-1185">Reference proteome</keyword>
<dbReference type="Proteomes" id="UP000029507">
    <property type="component" value="Chromosome"/>
</dbReference>